<reference evidence="1" key="2">
    <citation type="submission" date="2020-02" db="EMBL/GenBank/DDBJ databases">
        <authorList>
            <person name="Matsumoto Y."/>
            <person name="Motooka D."/>
            <person name="Nakamura S."/>
        </authorList>
    </citation>
    <scope>NUCLEOTIDE SEQUENCE</scope>
    <source>
        <strain evidence="1">JCM 13671</strain>
    </source>
</reference>
<protein>
    <submittedName>
        <fullName evidence="1">Uncharacterized protein</fullName>
    </submittedName>
</protein>
<organism evidence="1 2">
    <name type="scientific">Mycolicibacterium confluentis</name>
    <dbReference type="NCBI Taxonomy" id="28047"/>
    <lineage>
        <taxon>Bacteria</taxon>
        <taxon>Bacillati</taxon>
        <taxon>Actinomycetota</taxon>
        <taxon>Actinomycetes</taxon>
        <taxon>Mycobacteriales</taxon>
        <taxon>Mycobacteriaceae</taxon>
        <taxon>Mycolicibacterium</taxon>
    </lineage>
</organism>
<dbReference type="Proteomes" id="UP000466931">
    <property type="component" value="Chromosome"/>
</dbReference>
<keyword evidence="2" id="KW-1185">Reference proteome</keyword>
<reference evidence="1" key="1">
    <citation type="journal article" date="2019" name="Emerg. Microbes Infect.">
        <title>Comprehensive subspecies identification of 175 nontuberculous mycobacteria species based on 7547 genomic profiles.</title>
        <authorList>
            <person name="Matsumoto Y."/>
            <person name="Kinjo T."/>
            <person name="Motooka D."/>
            <person name="Nabeya D."/>
            <person name="Jung N."/>
            <person name="Uechi K."/>
            <person name="Horii T."/>
            <person name="Iida T."/>
            <person name="Fujita J."/>
            <person name="Nakamura S."/>
        </authorList>
    </citation>
    <scope>NUCLEOTIDE SEQUENCE [LARGE SCALE GENOMIC DNA]</scope>
    <source>
        <strain evidence="1">JCM 13671</strain>
    </source>
</reference>
<dbReference type="AlphaFoldDB" id="A0A7I7Y1S2"/>
<sequence length="304" mass="31183">MGLTVVALVLSGCSADDGDTAQTYGAPTARVGESQTVLGWNVLVANLRFAADYVLVDVDAAPSDPGAPHAKPEDLRFGLYGALLHPIEATGIGSCQRVQGSDLSPLAAREGGRVSGTVCLGPIRDRSQVRGVHVYSPRDRIPSTVVAYPAAFPVGLPETNGADTGLVLRTTSAEAWRADGEPLTPAALGDPTAFEGRGYMLLGLQISGIAERYRDDSAQRGGPMMVVVAPTLPPPGLSAACSTYGASVLVLPDSSLDSVRVDASLCTQGEINAAVLYATVSVVGTHAALWTAAAEDLSSETGAP</sequence>
<accession>A0A7I7Y1S2</accession>
<proteinExistence type="predicted"/>
<evidence type="ECO:0000313" key="1">
    <source>
        <dbReference type="EMBL" id="BBZ35585.1"/>
    </source>
</evidence>
<gene>
    <name evidence="1" type="ORF">MCNF_41900</name>
</gene>
<dbReference type="EMBL" id="AP022612">
    <property type="protein sequence ID" value="BBZ35585.1"/>
    <property type="molecule type" value="Genomic_DNA"/>
</dbReference>
<evidence type="ECO:0000313" key="2">
    <source>
        <dbReference type="Proteomes" id="UP000466931"/>
    </source>
</evidence>
<name>A0A7I7Y1S2_9MYCO</name>